<accession>A0ABQ5TAA8</accession>
<protein>
    <submittedName>
        <fullName evidence="1">Uncharacterized protein</fullName>
    </submittedName>
</protein>
<organism evidence="1 2">
    <name type="scientific">Brevundimonas intermedia</name>
    <dbReference type="NCBI Taxonomy" id="74315"/>
    <lineage>
        <taxon>Bacteria</taxon>
        <taxon>Pseudomonadati</taxon>
        <taxon>Pseudomonadota</taxon>
        <taxon>Alphaproteobacteria</taxon>
        <taxon>Caulobacterales</taxon>
        <taxon>Caulobacteraceae</taxon>
        <taxon>Brevundimonas</taxon>
    </lineage>
</organism>
<gene>
    <name evidence="1" type="ORF">GCM10017620_22340</name>
</gene>
<dbReference type="EMBL" id="BSFD01000006">
    <property type="protein sequence ID" value="GLK49261.1"/>
    <property type="molecule type" value="Genomic_DNA"/>
</dbReference>
<sequence>MFDKRAGVLLLAFVIPGEGPLGPEPRNPAARVSANLSRTRSSNSLRRMDFAFGAAGFRVFAALRPE</sequence>
<dbReference type="Proteomes" id="UP001143509">
    <property type="component" value="Unassembled WGS sequence"/>
</dbReference>
<evidence type="ECO:0000313" key="1">
    <source>
        <dbReference type="EMBL" id="GLK49261.1"/>
    </source>
</evidence>
<keyword evidence="2" id="KW-1185">Reference proteome</keyword>
<comment type="caution">
    <text evidence="1">The sequence shown here is derived from an EMBL/GenBank/DDBJ whole genome shotgun (WGS) entry which is preliminary data.</text>
</comment>
<proteinExistence type="predicted"/>
<evidence type="ECO:0000313" key="2">
    <source>
        <dbReference type="Proteomes" id="UP001143509"/>
    </source>
</evidence>
<reference evidence="1" key="1">
    <citation type="journal article" date="2014" name="Int. J. Syst. Evol. Microbiol.">
        <title>Complete genome of a new Firmicutes species belonging to the dominant human colonic microbiota ('Ruminococcus bicirculans') reveals two chromosomes and a selective capacity to utilize plant glucans.</title>
        <authorList>
            <consortium name="NISC Comparative Sequencing Program"/>
            <person name="Wegmann U."/>
            <person name="Louis P."/>
            <person name="Goesmann A."/>
            <person name="Henrissat B."/>
            <person name="Duncan S.H."/>
            <person name="Flint H.J."/>
        </authorList>
    </citation>
    <scope>NUCLEOTIDE SEQUENCE</scope>
    <source>
        <strain evidence="1">VKM B-1499</strain>
    </source>
</reference>
<reference evidence="1" key="2">
    <citation type="submission" date="2023-01" db="EMBL/GenBank/DDBJ databases">
        <authorList>
            <person name="Sun Q."/>
            <person name="Evtushenko L."/>
        </authorList>
    </citation>
    <scope>NUCLEOTIDE SEQUENCE</scope>
    <source>
        <strain evidence="1">VKM B-1499</strain>
    </source>
</reference>
<name>A0ABQ5TAA8_9CAUL</name>